<protein>
    <submittedName>
        <fullName evidence="1">Uncharacterized protein</fullName>
    </submittedName>
</protein>
<name>A0A6V7XQY9_MELEN</name>
<dbReference type="Proteomes" id="UP000580250">
    <property type="component" value="Unassembled WGS sequence"/>
</dbReference>
<sequence>MEVRDREYGKEIKKRGRIRPGTFEGWKKRNNIITAFTVIDGTATAIEFDRTRDGEGWSLRKLRRQRLIRTLRGWRLMRTLWR</sequence>
<reference evidence="1 2" key="1">
    <citation type="submission" date="2020-08" db="EMBL/GenBank/DDBJ databases">
        <authorList>
            <person name="Koutsovoulos G."/>
            <person name="Danchin GJ E."/>
        </authorList>
    </citation>
    <scope>NUCLEOTIDE SEQUENCE [LARGE SCALE GENOMIC DNA]</scope>
</reference>
<accession>A0A6V7XQY9</accession>
<comment type="caution">
    <text evidence="1">The sequence shown here is derived from an EMBL/GenBank/DDBJ whole genome shotgun (WGS) entry which is preliminary data.</text>
</comment>
<dbReference type="EMBL" id="CAJEWN010002054">
    <property type="protein sequence ID" value="CAD2201683.1"/>
    <property type="molecule type" value="Genomic_DNA"/>
</dbReference>
<evidence type="ECO:0000313" key="1">
    <source>
        <dbReference type="EMBL" id="CAD2201683.1"/>
    </source>
</evidence>
<gene>
    <name evidence="1" type="ORF">MENT_LOCUS55254</name>
</gene>
<organism evidence="1 2">
    <name type="scientific">Meloidogyne enterolobii</name>
    <name type="common">Root-knot nematode worm</name>
    <name type="synonym">Meloidogyne mayaguensis</name>
    <dbReference type="NCBI Taxonomy" id="390850"/>
    <lineage>
        <taxon>Eukaryota</taxon>
        <taxon>Metazoa</taxon>
        <taxon>Ecdysozoa</taxon>
        <taxon>Nematoda</taxon>
        <taxon>Chromadorea</taxon>
        <taxon>Rhabditida</taxon>
        <taxon>Tylenchina</taxon>
        <taxon>Tylenchomorpha</taxon>
        <taxon>Tylenchoidea</taxon>
        <taxon>Meloidogynidae</taxon>
        <taxon>Meloidogyninae</taxon>
        <taxon>Meloidogyne</taxon>
    </lineage>
</organism>
<proteinExistence type="predicted"/>
<dbReference type="AlphaFoldDB" id="A0A6V7XQY9"/>
<evidence type="ECO:0000313" key="2">
    <source>
        <dbReference type="Proteomes" id="UP000580250"/>
    </source>
</evidence>